<name>R9PAF4_PSEHS</name>
<dbReference type="AlphaFoldDB" id="R9PAF4"/>
<dbReference type="EMBL" id="DF238820">
    <property type="protein sequence ID" value="GAC98358.1"/>
    <property type="molecule type" value="Genomic_DNA"/>
</dbReference>
<dbReference type="GO" id="GO:0030041">
    <property type="term" value="P:actin filament polymerization"/>
    <property type="evidence" value="ECO:0007669"/>
    <property type="project" value="TreeGrafter"/>
</dbReference>
<gene>
    <name evidence="3" type="ORF">PHSY_005951</name>
</gene>
<feature type="compositionally biased region" description="Polar residues" evidence="1">
    <location>
        <begin position="47"/>
        <end position="64"/>
    </location>
</feature>
<dbReference type="OrthoDB" id="79171at2759"/>
<feature type="compositionally biased region" description="Basic residues" evidence="1">
    <location>
        <begin position="231"/>
        <end position="245"/>
    </location>
</feature>
<evidence type="ECO:0000256" key="1">
    <source>
        <dbReference type="SAM" id="MobiDB-lite"/>
    </source>
</evidence>
<feature type="compositionally biased region" description="Pro residues" evidence="1">
    <location>
        <begin position="139"/>
        <end position="174"/>
    </location>
</feature>
<dbReference type="PANTHER" id="PTHR45691">
    <property type="entry name" value="PROTEIN DIAPHANOUS"/>
    <property type="match status" value="1"/>
</dbReference>
<feature type="region of interest" description="Disordered" evidence="1">
    <location>
        <begin position="47"/>
        <end position="74"/>
    </location>
</feature>
<evidence type="ECO:0000313" key="4">
    <source>
        <dbReference type="Proteomes" id="UP000014071"/>
    </source>
</evidence>
<organism evidence="3 4">
    <name type="scientific">Pseudozyma hubeiensis (strain SY62)</name>
    <name type="common">Yeast</name>
    <dbReference type="NCBI Taxonomy" id="1305764"/>
    <lineage>
        <taxon>Eukaryota</taxon>
        <taxon>Fungi</taxon>
        <taxon>Dikarya</taxon>
        <taxon>Basidiomycota</taxon>
        <taxon>Ustilaginomycotina</taxon>
        <taxon>Ustilaginomycetes</taxon>
        <taxon>Ustilaginales</taxon>
        <taxon>Ustilaginaceae</taxon>
        <taxon>Pseudozyma</taxon>
    </lineage>
</organism>
<dbReference type="GeneID" id="24111224"/>
<dbReference type="eggNOG" id="KOG3026">
    <property type="taxonomic scope" value="Eukaryota"/>
</dbReference>
<keyword evidence="4" id="KW-1185">Reference proteome</keyword>
<feature type="compositionally biased region" description="Pro residues" evidence="1">
    <location>
        <begin position="194"/>
        <end position="214"/>
    </location>
</feature>
<dbReference type="PROSITE" id="PS50304">
    <property type="entry name" value="TUDOR"/>
    <property type="match status" value="1"/>
</dbReference>
<accession>R9PAF4</accession>
<dbReference type="Pfam" id="PF00567">
    <property type="entry name" value="TUDOR"/>
    <property type="match status" value="1"/>
</dbReference>
<evidence type="ECO:0000259" key="2">
    <source>
        <dbReference type="PROSITE" id="PS50304"/>
    </source>
</evidence>
<dbReference type="CDD" id="cd21182">
    <property type="entry name" value="Tudor_SMN_SPF30-like"/>
    <property type="match status" value="1"/>
</dbReference>
<sequence>MDSSELELYKLQLSQVTTALEADPSNQDLTNLRDELTNLIQLTESLVGSTSGTSQNGPSTTQPNAIRKSDVGKRAEDARVRFHSGQEVLAKYSADGKFYPAEIVAVLERGRVKVRYAGYGNEEVVQEKDVKAASTSGSAPPPPAAVPPSTEPAPPPPPSHSTTSNPPPPPPPSAPDTSSHAPPPPLPSSTLEHPSPPPPPPSSDPQPPPPPPPSSSSSDATTYQPLDERAQRKHRNDKKLARREHKSLMQQEKTASWQKFASKATKNKTLKKSIFGTSDDPYAKVGVTKNQSTKSSHQQ</sequence>
<feature type="region of interest" description="Disordered" evidence="1">
    <location>
        <begin position="125"/>
        <end position="299"/>
    </location>
</feature>
<dbReference type="Gene3D" id="2.30.30.140">
    <property type="match status" value="1"/>
</dbReference>
<dbReference type="STRING" id="1305764.R9PAF4"/>
<feature type="compositionally biased region" description="Polar residues" evidence="1">
    <location>
        <begin position="248"/>
        <end position="259"/>
    </location>
</feature>
<dbReference type="HOGENOM" id="CLU_069491_2_0_1"/>
<dbReference type="PRINTS" id="PR01217">
    <property type="entry name" value="PRICHEXTENSN"/>
</dbReference>
<dbReference type="GO" id="GO:0005884">
    <property type="term" value="C:actin filament"/>
    <property type="evidence" value="ECO:0007669"/>
    <property type="project" value="TreeGrafter"/>
</dbReference>
<dbReference type="InterPro" id="IPR051412">
    <property type="entry name" value="Formin_Homology_Diaphanous_sf"/>
</dbReference>
<dbReference type="SUPFAM" id="SSF63748">
    <property type="entry name" value="Tudor/PWWP/MBT"/>
    <property type="match status" value="1"/>
</dbReference>
<proteinExistence type="predicted"/>
<dbReference type="SMART" id="SM00333">
    <property type="entry name" value="TUDOR"/>
    <property type="match status" value="1"/>
</dbReference>
<feature type="compositionally biased region" description="Polar residues" evidence="1">
    <location>
        <begin position="288"/>
        <end position="299"/>
    </location>
</feature>
<feature type="domain" description="Tudor" evidence="2">
    <location>
        <begin position="81"/>
        <end position="140"/>
    </location>
</feature>
<dbReference type="RefSeq" id="XP_012191945.1">
    <property type="nucleotide sequence ID" value="XM_012336555.1"/>
</dbReference>
<evidence type="ECO:0000313" key="3">
    <source>
        <dbReference type="EMBL" id="GAC98358.1"/>
    </source>
</evidence>
<reference evidence="4" key="1">
    <citation type="journal article" date="2013" name="Genome Announc.">
        <title>Draft genome sequence of the basidiomycetous yeast-like fungus Pseudozyma hubeiensis SY62, which produces an abundant amount of the biosurfactant mannosylerythritol lipids.</title>
        <authorList>
            <person name="Konishi M."/>
            <person name="Hatada Y."/>
            <person name="Horiuchi J."/>
        </authorList>
    </citation>
    <scope>NUCLEOTIDE SEQUENCE [LARGE SCALE GENOMIC DNA]</scope>
    <source>
        <strain evidence="4">SY62</strain>
    </source>
</reference>
<protein>
    <recommendedName>
        <fullName evidence="2">Tudor domain-containing protein</fullName>
    </recommendedName>
</protein>
<dbReference type="PANTHER" id="PTHR45691:SF6">
    <property type="entry name" value="PROTEIN DIAPHANOUS"/>
    <property type="match status" value="1"/>
</dbReference>
<dbReference type="Proteomes" id="UP000014071">
    <property type="component" value="Unassembled WGS sequence"/>
</dbReference>
<dbReference type="InterPro" id="IPR002999">
    <property type="entry name" value="Tudor"/>
</dbReference>